<evidence type="ECO:0000259" key="8">
    <source>
        <dbReference type="PROSITE" id="PS51098"/>
    </source>
</evidence>
<dbReference type="Pfam" id="PF00367">
    <property type="entry name" value="PTS_EIIB"/>
    <property type="match status" value="1"/>
</dbReference>
<dbReference type="Proteomes" id="UP000274545">
    <property type="component" value="Unassembled WGS sequence"/>
</dbReference>
<comment type="caution">
    <text evidence="9">The sequence shown here is derived from an EMBL/GenBank/DDBJ whole genome shotgun (WGS) entry which is preliminary data.</text>
</comment>
<comment type="caution">
    <text evidence="6">Lacks conserved residue(s) required for the propagation of feature annotation.</text>
</comment>
<evidence type="ECO:0000313" key="11">
    <source>
        <dbReference type="Proteomes" id="UP000031565"/>
    </source>
</evidence>
<evidence type="ECO:0000256" key="5">
    <source>
        <dbReference type="ARBA" id="ARBA00022777"/>
    </source>
</evidence>
<keyword evidence="5" id="KW-0418">Kinase</keyword>
<evidence type="ECO:0000313" key="12">
    <source>
        <dbReference type="Proteomes" id="UP000274545"/>
    </source>
</evidence>
<evidence type="ECO:0000256" key="3">
    <source>
        <dbReference type="ARBA" id="ARBA00022679"/>
    </source>
</evidence>
<dbReference type="GO" id="GO:0009401">
    <property type="term" value="P:phosphoenolpyruvate-dependent sugar phosphotransferase system"/>
    <property type="evidence" value="ECO:0007669"/>
    <property type="project" value="UniProtKB-KW"/>
</dbReference>
<keyword evidence="3" id="KW-0808">Transferase</keyword>
<dbReference type="EMBL" id="JTLV02000001">
    <property type="protein sequence ID" value="PQM30570.1"/>
    <property type="molecule type" value="Genomic_DNA"/>
</dbReference>
<dbReference type="Gene3D" id="3.30.1360.60">
    <property type="entry name" value="Glucose permease domain IIB"/>
    <property type="match status" value="1"/>
</dbReference>
<dbReference type="EMBL" id="RAHC01000015">
    <property type="protein sequence ID" value="RUP75687.1"/>
    <property type="molecule type" value="Genomic_DNA"/>
</dbReference>
<evidence type="ECO:0000256" key="1">
    <source>
        <dbReference type="ARBA" id="ARBA00022448"/>
    </source>
</evidence>
<dbReference type="PROSITE" id="PS51098">
    <property type="entry name" value="PTS_EIIB_TYPE_1"/>
    <property type="match status" value="1"/>
</dbReference>
<evidence type="ECO:0000313" key="9">
    <source>
        <dbReference type="EMBL" id="PQM30570.1"/>
    </source>
</evidence>
<name>A0A2P6FAV2_9MOLU</name>
<keyword evidence="7" id="KW-0472">Membrane</keyword>
<keyword evidence="7" id="KW-1133">Transmembrane helix</keyword>
<keyword evidence="11" id="KW-1185">Reference proteome</keyword>
<evidence type="ECO:0000256" key="7">
    <source>
        <dbReference type="SAM" id="Phobius"/>
    </source>
</evidence>
<evidence type="ECO:0000256" key="4">
    <source>
        <dbReference type="ARBA" id="ARBA00022683"/>
    </source>
</evidence>
<gene>
    <name evidence="10" type="ORF">D6D54_08035</name>
    <name evidence="9" type="ORF">SMSRO_SF003480</name>
</gene>
<proteinExistence type="predicted"/>
<keyword evidence="1" id="KW-0813">Transport</keyword>
<evidence type="ECO:0000256" key="2">
    <source>
        <dbReference type="ARBA" id="ARBA00022597"/>
    </source>
</evidence>
<dbReference type="STRING" id="2138.SMSRO_v1c03290"/>
<reference evidence="10 12" key="4">
    <citation type="journal article" date="2019" name="Genome Biol. Evol.">
        <title>Toxin and genome evolution in a Drosophila defensive symbiosis.</title>
        <authorList>
            <person name="Ballinger M.J."/>
            <person name="Gawryluk R.M."/>
            <person name="Perlman S.J."/>
        </authorList>
    </citation>
    <scope>NUCLEOTIDE SEQUENCE [LARGE SCALE GENOMIC DNA]</scope>
    <source>
        <strain evidence="10">SNeo</strain>
        <strain evidence="12">sNeo</strain>
    </source>
</reference>
<dbReference type="AlphaFoldDB" id="A0A2P6FAV2"/>
<keyword evidence="7" id="KW-0812">Transmembrane</keyword>
<dbReference type="RefSeq" id="WP_040092734.1">
    <property type="nucleotide sequence ID" value="NZ_CM020866.1"/>
</dbReference>
<keyword evidence="4" id="KW-0598">Phosphotransferase system</keyword>
<dbReference type="GO" id="GO:0016301">
    <property type="term" value="F:kinase activity"/>
    <property type="evidence" value="ECO:0007669"/>
    <property type="project" value="UniProtKB-KW"/>
</dbReference>
<protein>
    <submittedName>
        <fullName evidence="10">PTS sugar transporter</fullName>
    </submittedName>
    <submittedName>
        <fullName evidence="9">PTS system glucose-specific transporter subunits IIBC</fullName>
    </submittedName>
</protein>
<evidence type="ECO:0000313" key="10">
    <source>
        <dbReference type="EMBL" id="RUP75687.1"/>
    </source>
</evidence>
<organism evidence="9 11">
    <name type="scientific">Spiroplasma poulsonii</name>
    <dbReference type="NCBI Taxonomy" id="2138"/>
    <lineage>
        <taxon>Bacteria</taxon>
        <taxon>Bacillati</taxon>
        <taxon>Mycoplasmatota</taxon>
        <taxon>Mollicutes</taxon>
        <taxon>Entomoplasmatales</taxon>
        <taxon>Spiroplasmataceae</taxon>
        <taxon>Spiroplasma</taxon>
    </lineage>
</organism>
<evidence type="ECO:0000256" key="6">
    <source>
        <dbReference type="PROSITE-ProRule" id="PRU00421"/>
    </source>
</evidence>
<reference evidence="9" key="1">
    <citation type="submission" date="2014-10" db="EMBL/GenBank/DDBJ databases">
        <authorList>
            <person name="Seo M.-J."/>
            <person name="Seok Y.J."/>
            <person name="Cha I.-T."/>
        </authorList>
    </citation>
    <scope>NUCLEOTIDE SEQUENCE</scope>
    <source>
        <strain evidence="9">MSRO</strain>
    </source>
</reference>
<reference evidence="9" key="3">
    <citation type="submission" date="2017-11" db="EMBL/GenBank/DDBJ databases">
        <title>Cell-free culture of the endosymbiotic bacteria Spiroplasma poulsonii highlights bacterial genes involved in host-symbiont interactions.</title>
        <authorList>
            <person name="Masson F."/>
            <person name="Calderon Copete S.P."/>
            <person name="Schupfer F."/>
            <person name="Garcia-Arraez G."/>
            <person name="Lemaitre B."/>
        </authorList>
    </citation>
    <scope>NUCLEOTIDE SEQUENCE</scope>
    <source>
        <strain evidence="9">MSRO</strain>
    </source>
</reference>
<reference evidence="9 11" key="2">
    <citation type="journal article" date="2015" name="MBio">
        <title>Genome sequence of the Drosophila melanogaster male-killing Spiroplasma strain MSRO endosymbiont.</title>
        <authorList>
            <person name="Paredes J.C."/>
            <person name="Herren J.K."/>
            <person name="Schupfer F."/>
            <person name="Marin R."/>
            <person name="Claverol S."/>
            <person name="Kuo C.H."/>
            <person name="Lemaitre B."/>
            <person name="Beven L."/>
        </authorList>
    </citation>
    <scope>NUCLEOTIDE SEQUENCE [LARGE SCALE GENOMIC DNA]</scope>
    <source>
        <strain evidence="9 11">MSRO</strain>
    </source>
</reference>
<accession>A0A2P6FAV2</accession>
<dbReference type="Proteomes" id="UP000031565">
    <property type="component" value="Unassembled WGS sequence"/>
</dbReference>
<dbReference type="InterPro" id="IPR036878">
    <property type="entry name" value="Glu_permease_IIB"/>
</dbReference>
<feature type="domain" description="PTS EIIB type-1" evidence="8">
    <location>
        <begin position="43"/>
        <end position="123"/>
    </location>
</feature>
<dbReference type="InterPro" id="IPR018113">
    <property type="entry name" value="PTrfase_EIIB_Cys"/>
</dbReference>
<feature type="transmembrane region" description="Helical" evidence="7">
    <location>
        <begin position="6"/>
        <end position="25"/>
    </location>
</feature>
<dbReference type="OrthoDB" id="390318at2"/>
<keyword evidence="2 10" id="KW-0762">Sugar transport</keyword>
<sequence>MRAEYIIIIVVAMILMLLFILMMVFRKKIFNFQKFLIPKQKISFSVNDLITILGTSDNIVMVKATLTRLRVTVKDLDEVDFELLKTKFKLKHIDTVLQTVIMPFGNISVAVKSEIDAVMQKEQ</sequence>
<dbReference type="InterPro" id="IPR001996">
    <property type="entry name" value="PTS_IIB_1"/>
</dbReference>
<dbReference type="GO" id="GO:0008982">
    <property type="term" value="F:protein-N(PI)-phosphohistidine-sugar phosphotransferase activity"/>
    <property type="evidence" value="ECO:0007669"/>
    <property type="project" value="InterPro"/>
</dbReference>
<dbReference type="SUPFAM" id="SSF55604">
    <property type="entry name" value="Glucose permease domain IIB"/>
    <property type="match status" value="1"/>
</dbReference>